<proteinExistence type="predicted"/>
<dbReference type="InterPro" id="IPR018958">
    <property type="entry name" value="Knr4/Smi1-like_dom"/>
</dbReference>
<sequence>MTREGTERLATAWTRIDTWLGQYAPGTAALLRRGADEERIRAAEEATRRVFPPELAAWYRIHDGMEHRDDGLDCLLPKRTSMLTLEELVRENAFWHRSAYAGVDVDEDEEADLLRLPFAADEERVEGWYVDSRPEKDTFGGLNTWFSEGDTDPYPGYPSWECWPLHVWAEEIAACLEQGRPFTLPQPHDRTEGRPALAPGGFLVWGTEDAPTPLYGPRP</sequence>
<evidence type="ECO:0000259" key="1">
    <source>
        <dbReference type="SMART" id="SM00860"/>
    </source>
</evidence>
<dbReference type="InterPro" id="IPR037883">
    <property type="entry name" value="Knr4/Smi1-like_sf"/>
</dbReference>
<gene>
    <name evidence="2" type="ORF">SCA03_17860</name>
</gene>
<accession>A0A4Y3QV66</accession>
<evidence type="ECO:0000313" key="2">
    <source>
        <dbReference type="EMBL" id="GEB49235.1"/>
    </source>
</evidence>
<keyword evidence="3" id="KW-1185">Reference proteome</keyword>
<dbReference type="EMBL" id="BJMM01000006">
    <property type="protein sequence ID" value="GEB49235.1"/>
    <property type="molecule type" value="Genomic_DNA"/>
</dbReference>
<reference evidence="2 3" key="1">
    <citation type="submission" date="2019-06" db="EMBL/GenBank/DDBJ databases">
        <title>Whole genome shotgun sequence of Streptomyces cacaoi subsp. cacaoi NBRC 12748.</title>
        <authorList>
            <person name="Hosoyama A."/>
            <person name="Uohara A."/>
            <person name="Ohji S."/>
            <person name="Ichikawa N."/>
        </authorList>
    </citation>
    <scope>NUCLEOTIDE SEQUENCE [LARGE SCALE GENOMIC DNA]</scope>
    <source>
        <strain evidence="2 3">NBRC 12748</strain>
    </source>
</reference>
<dbReference type="SMART" id="SM00860">
    <property type="entry name" value="SMI1_KNR4"/>
    <property type="match status" value="1"/>
</dbReference>
<organism evidence="2 3">
    <name type="scientific">Streptomyces cacaoi</name>
    <dbReference type="NCBI Taxonomy" id="1898"/>
    <lineage>
        <taxon>Bacteria</taxon>
        <taxon>Bacillati</taxon>
        <taxon>Actinomycetota</taxon>
        <taxon>Actinomycetes</taxon>
        <taxon>Kitasatosporales</taxon>
        <taxon>Streptomycetaceae</taxon>
        <taxon>Streptomyces</taxon>
    </lineage>
</organism>
<dbReference type="AlphaFoldDB" id="A0A4Y3QV66"/>
<feature type="domain" description="Knr4/Smi1-like" evidence="1">
    <location>
        <begin position="34"/>
        <end position="148"/>
    </location>
</feature>
<protein>
    <recommendedName>
        <fullName evidence="1">Knr4/Smi1-like domain-containing protein</fullName>
    </recommendedName>
</protein>
<comment type="caution">
    <text evidence="2">The sequence shown here is derived from an EMBL/GenBank/DDBJ whole genome shotgun (WGS) entry which is preliminary data.</text>
</comment>
<dbReference type="SUPFAM" id="SSF160631">
    <property type="entry name" value="SMI1/KNR4-like"/>
    <property type="match status" value="1"/>
</dbReference>
<dbReference type="RefSeq" id="WP_141275287.1">
    <property type="nucleotide sequence ID" value="NZ_BJMM01000006.1"/>
</dbReference>
<evidence type="ECO:0000313" key="3">
    <source>
        <dbReference type="Proteomes" id="UP000319210"/>
    </source>
</evidence>
<name>A0A4Y3QV66_STRCI</name>
<dbReference type="OrthoDB" id="3466111at2"/>
<dbReference type="Proteomes" id="UP000319210">
    <property type="component" value="Unassembled WGS sequence"/>
</dbReference>